<dbReference type="GeneID" id="97290318"/>
<dbReference type="STRING" id="556267.HWAG_01063"/>
<protein>
    <submittedName>
        <fullName evidence="1">Uncharacterized protein</fullName>
    </submittedName>
</protein>
<dbReference type="Proteomes" id="UP000233350">
    <property type="component" value="Unassembled WGS sequence"/>
</dbReference>
<organism evidence="1 2">
    <name type="scientific">Helicobacter winghamensis</name>
    <dbReference type="NCBI Taxonomy" id="157268"/>
    <lineage>
        <taxon>Bacteria</taxon>
        <taxon>Pseudomonadati</taxon>
        <taxon>Campylobacterota</taxon>
        <taxon>Epsilonproteobacteria</taxon>
        <taxon>Campylobacterales</taxon>
        <taxon>Helicobacteraceae</taxon>
        <taxon>Helicobacter</taxon>
    </lineage>
</organism>
<comment type="caution">
    <text evidence="1">The sequence shown here is derived from an EMBL/GenBank/DDBJ whole genome shotgun (WGS) entry which is preliminary data.</text>
</comment>
<dbReference type="AlphaFoldDB" id="A0A2N3PJU9"/>
<proteinExistence type="predicted"/>
<evidence type="ECO:0000313" key="1">
    <source>
        <dbReference type="EMBL" id="PKT81429.1"/>
    </source>
</evidence>
<sequence length="152" mass="18355">MRSVFTLIFVSLFGVICGITPLFAPPEWKAERFVELKKDEFYVLTLQADDTQKTLFFRWTLLKNEGLVVHLNYDSFPHQFVLYQDYQRTCYEIPLWKADQRYYTREPFFMLCFKDYHRTKKIATLKFYIYEGSRDFNIIDERKVSNGGFNAY</sequence>
<keyword evidence="2" id="KW-1185">Reference proteome</keyword>
<gene>
    <name evidence="1" type="ORF">BCM31_07125</name>
</gene>
<accession>A0A2N3PJU9</accession>
<evidence type="ECO:0000313" key="2">
    <source>
        <dbReference type="Proteomes" id="UP000233350"/>
    </source>
</evidence>
<name>A0A2N3PJU9_9HELI</name>
<dbReference type="EMBL" id="MBPK01000022">
    <property type="protein sequence ID" value="PKT81429.1"/>
    <property type="molecule type" value="Genomic_DNA"/>
</dbReference>
<dbReference type="RefSeq" id="WP_006802759.1">
    <property type="nucleotide sequence ID" value="NZ_CABKOI010000020.1"/>
</dbReference>
<reference evidence="1 2" key="1">
    <citation type="submission" date="2016-07" db="EMBL/GenBank/DDBJ databases">
        <title>Detection of Helicobacter winghamensis from caecal content of red fox (Vulpes vulpes).</title>
        <authorList>
            <person name="Zanoni R.G."/>
            <person name="Florio D."/>
            <person name="Caffara M."/>
            <person name="Renzi M."/>
            <person name="Parisi A."/>
            <person name="Pasquali F."/>
            <person name="Manfreda G."/>
        </authorList>
    </citation>
    <scope>NUCLEOTIDE SEQUENCE [LARGE SCALE GENOMIC DNA]</scope>
    <source>
        <strain evidence="1 2">295_13</strain>
    </source>
</reference>